<evidence type="ECO:0000256" key="2">
    <source>
        <dbReference type="ARBA" id="ARBA00023315"/>
    </source>
</evidence>
<proteinExistence type="predicted"/>
<evidence type="ECO:0000313" key="4">
    <source>
        <dbReference type="EMBL" id="TCP28448.1"/>
    </source>
</evidence>
<accession>A0A4R2P2T3</accession>
<dbReference type="Gene3D" id="3.40.630.30">
    <property type="match status" value="1"/>
</dbReference>
<organism evidence="4 5">
    <name type="scientific">Tenacibaculum skagerrakense</name>
    <dbReference type="NCBI Taxonomy" id="186571"/>
    <lineage>
        <taxon>Bacteria</taxon>
        <taxon>Pseudomonadati</taxon>
        <taxon>Bacteroidota</taxon>
        <taxon>Flavobacteriia</taxon>
        <taxon>Flavobacteriales</taxon>
        <taxon>Flavobacteriaceae</taxon>
        <taxon>Tenacibaculum</taxon>
    </lineage>
</organism>
<feature type="domain" description="N-acetyltransferase" evidence="3">
    <location>
        <begin position="10"/>
        <end position="151"/>
    </location>
</feature>
<dbReference type="InterPro" id="IPR016181">
    <property type="entry name" value="Acyl_CoA_acyltransferase"/>
</dbReference>
<dbReference type="InterPro" id="IPR050680">
    <property type="entry name" value="YpeA/RimI_acetyltransf"/>
</dbReference>
<keyword evidence="2" id="KW-0012">Acyltransferase</keyword>
<evidence type="ECO:0000256" key="1">
    <source>
        <dbReference type="ARBA" id="ARBA00022679"/>
    </source>
</evidence>
<comment type="caution">
    <text evidence="4">The sequence shown here is derived from an EMBL/GenBank/DDBJ whole genome shotgun (WGS) entry which is preliminary data.</text>
</comment>
<dbReference type="Proteomes" id="UP000294564">
    <property type="component" value="Unassembled WGS sequence"/>
</dbReference>
<dbReference type="PANTHER" id="PTHR43420:SF44">
    <property type="entry name" value="ACETYLTRANSFERASE YPEA"/>
    <property type="match status" value="1"/>
</dbReference>
<dbReference type="AlphaFoldDB" id="A0A4R2P2T3"/>
<dbReference type="RefSeq" id="WP_132792732.1">
    <property type="nucleotide sequence ID" value="NZ_SLXM01000001.1"/>
</dbReference>
<protein>
    <submittedName>
        <fullName evidence="4">Acetyltransferase (GNAT) family protein</fullName>
    </submittedName>
</protein>
<dbReference type="GO" id="GO:0016747">
    <property type="term" value="F:acyltransferase activity, transferring groups other than amino-acyl groups"/>
    <property type="evidence" value="ECO:0007669"/>
    <property type="project" value="InterPro"/>
</dbReference>
<name>A0A4R2P2T3_9FLAO</name>
<dbReference type="EMBL" id="SLXM01000001">
    <property type="protein sequence ID" value="TCP28448.1"/>
    <property type="molecule type" value="Genomic_DNA"/>
</dbReference>
<dbReference type="PROSITE" id="PS51186">
    <property type="entry name" value="GNAT"/>
    <property type="match status" value="1"/>
</dbReference>
<dbReference type="Pfam" id="PF13508">
    <property type="entry name" value="Acetyltransf_7"/>
    <property type="match status" value="1"/>
</dbReference>
<gene>
    <name evidence="4" type="ORF">EV195_101626</name>
</gene>
<evidence type="ECO:0000259" key="3">
    <source>
        <dbReference type="PROSITE" id="PS51186"/>
    </source>
</evidence>
<dbReference type="PANTHER" id="PTHR43420">
    <property type="entry name" value="ACETYLTRANSFERASE"/>
    <property type="match status" value="1"/>
</dbReference>
<sequence>MKFITYDAFNRITPVHIDRVVNFLFTHLEEYGDSKNAIRKAINYAAKERTGLGGYVFTLEDANEIVSAVVINKTGMDEYIPENILVYIATHKEHRGKGIGKKMMKYVIENCSGDIALHVEKDNPAQFLYKKLGFTTPYLEMRLKKDTHETA</sequence>
<dbReference type="CDD" id="cd04301">
    <property type="entry name" value="NAT_SF"/>
    <property type="match status" value="1"/>
</dbReference>
<dbReference type="SUPFAM" id="SSF55729">
    <property type="entry name" value="Acyl-CoA N-acyltransferases (Nat)"/>
    <property type="match status" value="1"/>
</dbReference>
<keyword evidence="5" id="KW-1185">Reference proteome</keyword>
<evidence type="ECO:0000313" key="5">
    <source>
        <dbReference type="Proteomes" id="UP000294564"/>
    </source>
</evidence>
<keyword evidence="1 4" id="KW-0808">Transferase</keyword>
<reference evidence="4 5" key="1">
    <citation type="submission" date="2019-03" db="EMBL/GenBank/DDBJ databases">
        <title>Genomic Encyclopedia of Type Strains, Phase IV (KMG-IV): sequencing the most valuable type-strain genomes for metagenomic binning, comparative biology and taxonomic classification.</title>
        <authorList>
            <person name="Goeker M."/>
        </authorList>
    </citation>
    <scope>NUCLEOTIDE SEQUENCE [LARGE SCALE GENOMIC DNA]</scope>
    <source>
        <strain evidence="4 5">DSM 14836</strain>
    </source>
</reference>
<dbReference type="OrthoDB" id="7585366at2"/>
<dbReference type="InterPro" id="IPR000182">
    <property type="entry name" value="GNAT_dom"/>
</dbReference>